<sequence>ETISQVTLKDINIFKRKTFKRVATMEQKMHRAESKLTEHGECLDHIEEELEYQSGYSRDLWDRVQDLENRCRRNNIQVLGVPEGAEGNDSFGHVFLLNLLRKFLPLYEAGVLEIEQSHRTLGLMLDPDQHPRPIIARFLHFRDRNNILRLAREAGELCWRRGKIMIFPDMSRELAMQRHLFTPDRWCCMVLGLKYALQYPATLQVTINGWQKKFTDPEEALTEL</sequence>
<dbReference type="GeneTree" id="ENSGT00660000097022"/>
<dbReference type="Gene3D" id="3.30.70.1820">
    <property type="entry name" value="L1 transposable element, RRM domain"/>
    <property type="match status" value="1"/>
</dbReference>
<dbReference type="PANTHER" id="PTHR11505">
    <property type="entry name" value="L1 TRANSPOSABLE ELEMENT-RELATED"/>
    <property type="match status" value="1"/>
</dbReference>
<reference evidence="1" key="3">
    <citation type="submission" date="2025-09" db="UniProtKB">
        <authorList>
            <consortium name="Ensembl"/>
        </authorList>
    </citation>
    <scope>IDENTIFICATION</scope>
</reference>
<name>H3AVM4_LATCH</name>
<organism evidence="1 2">
    <name type="scientific">Latimeria chalumnae</name>
    <name type="common">Coelacanth</name>
    <dbReference type="NCBI Taxonomy" id="7897"/>
    <lineage>
        <taxon>Eukaryota</taxon>
        <taxon>Metazoa</taxon>
        <taxon>Chordata</taxon>
        <taxon>Craniata</taxon>
        <taxon>Vertebrata</taxon>
        <taxon>Euteleostomi</taxon>
        <taxon>Coelacanthiformes</taxon>
        <taxon>Coelacanthidae</taxon>
        <taxon>Latimeria</taxon>
    </lineage>
</organism>
<accession>H3AVM4</accession>
<reference evidence="1" key="2">
    <citation type="submission" date="2025-08" db="UniProtKB">
        <authorList>
            <consortium name="Ensembl"/>
        </authorList>
    </citation>
    <scope>IDENTIFICATION</scope>
</reference>
<dbReference type="Proteomes" id="UP000008672">
    <property type="component" value="Unassembled WGS sequence"/>
</dbReference>
<dbReference type="InParanoid" id="H3AVM4"/>
<evidence type="ECO:0000313" key="2">
    <source>
        <dbReference type="Proteomes" id="UP000008672"/>
    </source>
</evidence>
<reference evidence="2" key="1">
    <citation type="submission" date="2011-08" db="EMBL/GenBank/DDBJ databases">
        <title>The draft genome of Latimeria chalumnae.</title>
        <authorList>
            <person name="Di Palma F."/>
            <person name="Alfoldi J."/>
            <person name="Johnson J."/>
            <person name="Berlin A."/>
            <person name="Gnerre S."/>
            <person name="Jaffe D."/>
            <person name="MacCallum I."/>
            <person name="Young S."/>
            <person name="Walker B.J."/>
            <person name="Lander E."/>
            <person name="Lindblad-Toh K."/>
        </authorList>
    </citation>
    <scope>NUCLEOTIDE SEQUENCE [LARGE SCALE GENOMIC DNA]</scope>
    <source>
        <strain evidence="2">Wild caught</strain>
    </source>
</reference>
<protein>
    <submittedName>
        <fullName evidence="1">Uncharacterized protein</fullName>
    </submittedName>
</protein>
<keyword evidence="2" id="KW-1185">Reference proteome</keyword>
<dbReference type="Ensembl" id="ENSLACT00000013792.1">
    <property type="protein sequence ID" value="ENSLACP00000013695.1"/>
    <property type="gene ID" value="ENSLACG00000012053.1"/>
</dbReference>
<dbReference type="AlphaFoldDB" id="H3AVM4"/>
<evidence type="ECO:0000313" key="1">
    <source>
        <dbReference type="Ensembl" id="ENSLACP00000013695.1"/>
    </source>
</evidence>
<dbReference type="EMBL" id="AFYH01128415">
    <property type="status" value="NOT_ANNOTATED_CDS"/>
    <property type="molecule type" value="Genomic_DNA"/>
</dbReference>
<dbReference type="InterPro" id="IPR004244">
    <property type="entry name" value="Transposase_22"/>
</dbReference>
<proteinExistence type="predicted"/>